<name>A0ABD7A6Y4_9PAST</name>
<dbReference type="EMBL" id="CP055305">
    <property type="protein sequence ID" value="QLB41908.1"/>
    <property type="molecule type" value="Genomic_DNA"/>
</dbReference>
<keyword evidence="1" id="KW-0812">Transmembrane</keyword>
<gene>
    <name evidence="2" type="ORF">HV560_03205</name>
</gene>
<organism evidence="2 3">
    <name type="scientific">Mannheimia pernigra</name>
    <dbReference type="NCBI Taxonomy" id="111844"/>
    <lineage>
        <taxon>Bacteria</taxon>
        <taxon>Pseudomonadati</taxon>
        <taxon>Pseudomonadota</taxon>
        <taxon>Gammaproteobacteria</taxon>
        <taxon>Pasteurellales</taxon>
        <taxon>Pasteurellaceae</taxon>
        <taxon>Mannheimia</taxon>
    </lineage>
</organism>
<protein>
    <submittedName>
        <fullName evidence="2">Uncharacterized protein</fullName>
    </submittedName>
</protein>
<dbReference type="RefSeq" id="WP_176812132.1">
    <property type="nucleotide sequence ID" value="NZ_CP055305.1"/>
</dbReference>
<accession>A0ABD7A6Y4</accession>
<dbReference type="KEGG" id="mpeg:HV560_03205"/>
<evidence type="ECO:0000313" key="2">
    <source>
        <dbReference type="EMBL" id="QLB41908.1"/>
    </source>
</evidence>
<sequence>MVFFVILAGLFIIAGFGLYLAQGKISDFEISSVQVGKVIVVLCISGGYALTLGNVVNIQGLEATINYVEWGYYFLISIFAIGFASLFFGSKLAQDEEKTQ</sequence>
<keyword evidence="1" id="KW-1133">Transmembrane helix</keyword>
<feature type="transmembrane region" description="Helical" evidence="1">
    <location>
        <begin position="39"/>
        <end position="58"/>
    </location>
</feature>
<feature type="transmembrane region" description="Helical" evidence="1">
    <location>
        <begin position="70"/>
        <end position="88"/>
    </location>
</feature>
<keyword evidence="1" id="KW-0472">Membrane</keyword>
<dbReference type="AlphaFoldDB" id="A0ABD7A6Y4"/>
<evidence type="ECO:0000256" key="1">
    <source>
        <dbReference type="SAM" id="Phobius"/>
    </source>
</evidence>
<dbReference type="Proteomes" id="UP000509784">
    <property type="component" value="Chromosome"/>
</dbReference>
<reference evidence="2 3" key="1">
    <citation type="submission" date="2020-06" db="EMBL/GenBank/DDBJ databases">
        <title>Mannheimia pernigra sp. nov. isolated from bovine respiratory tract.</title>
        <authorList>
            <person name="Kuhnert P."/>
            <person name="Akarsu-Egger H."/>
        </authorList>
    </citation>
    <scope>NUCLEOTIDE SEQUENCE [LARGE SCALE GENOMIC DNA]</scope>
    <source>
        <strain evidence="2 3">17CN0883</strain>
    </source>
</reference>
<proteinExistence type="predicted"/>
<evidence type="ECO:0000313" key="3">
    <source>
        <dbReference type="Proteomes" id="UP000509784"/>
    </source>
</evidence>